<sequence length="399" mass="40590">MASTPGAAFAVPPPGLTPGALSSATRRPLTARPTTTAPLRSLLHSRRRAAVPRRGATTMVAAGEARVATSAPGRLPTNVDGNVYVHDSCINCDVCRQMAPATFNAASGQSRVHTQPAVGTEAHVAALRALISCPTGSIRMVDAAAASAAGGVRAAAATLPEALTAVGAPGVYRNGYTSRFSFGATSYTVVGSPSAADGGGGGGGAPPPPSVSYMVDSPRFSPVLAARLRATVAATGAPPLTYLLLTHKDDVCDHAKWADALGVRRVIHEADVTAAQGTGACEVILRGDGPWTLPGCGVKVIGTPGHTRGSLCFLDEAKGVLFSGDHLALAATPDGGRALGGFRRYTGHSWAVQIGSVAKLAAEPWTVLLPGHGRIWTAGGAAEREAEVAAAVERMERQH</sequence>
<feature type="domain" description="Metallo-beta-lactamase" evidence="2">
    <location>
        <begin position="125"/>
        <end position="372"/>
    </location>
</feature>
<evidence type="ECO:0000313" key="3">
    <source>
        <dbReference type="EMBL" id="OSX69367.1"/>
    </source>
</evidence>
<dbReference type="Proteomes" id="UP000218209">
    <property type="component" value="Unassembled WGS sequence"/>
</dbReference>
<dbReference type="SUPFAM" id="SSF56281">
    <property type="entry name" value="Metallo-hydrolase/oxidoreductase"/>
    <property type="match status" value="1"/>
</dbReference>
<dbReference type="EMBL" id="KV919594">
    <property type="protein sequence ID" value="OSX69367.1"/>
    <property type="molecule type" value="Genomic_DNA"/>
</dbReference>
<dbReference type="AlphaFoldDB" id="A0A1X6NLA0"/>
<dbReference type="Pfam" id="PF13370">
    <property type="entry name" value="Fer4_13"/>
    <property type="match status" value="1"/>
</dbReference>
<dbReference type="SUPFAM" id="SSF54862">
    <property type="entry name" value="4Fe-4S ferredoxins"/>
    <property type="match status" value="1"/>
</dbReference>
<keyword evidence="4" id="KW-1185">Reference proteome</keyword>
<gene>
    <name evidence="3" type="ORF">BU14_1582s0001</name>
</gene>
<name>A0A1X6NLA0_PORUM</name>
<dbReference type="PANTHER" id="PTHR42773">
    <property type="entry name" value="METALLO-BETA-LACTAMASE-RELATED"/>
    <property type="match status" value="1"/>
</dbReference>
<protein>
    <recommendedName>
        <fullName evidence="2">Metallo-beta-lactamase domain-containing protein</fullName>
    </recommendedName>
</protein>
<evidence type="ECO:0000313" key="4">
    <source>
        <dbReference type="Proteomes" id="UP000218209"/>
    </source>
</evidence>
<dbReference type="SMART" id="SM00849">
    <property type="entry name" value="Lactamase_B"/>
    <property type="match status" value="1"/>
</dbReference>
<dbReference type="Pfam" id="PF00753">
    <property type="entry name" value="Lactamase_B"/>
    <property type="match status" value="1"/>
</dbReference>
<dbReference type="PANTHER" id="PTHR42773:SF1">
    <property type="entry name" value="METALLO-BETA-LACTAMASE FAMILY PROTEIN"/>
    <property type="match status" value="1"/>
</dbReference>
<feature type="compositionally biased region" description="Low complexity" evidence="1">
    <location>
        <begin position="24"/>
        <end position="37"/>
    </location>
</feature>
<dbReference type="InterPro" id="IPR001279">
    <property type="entry name" value="Metallo-B-lactamas"/>
</dbReference>
<dbReference type="InterPro" id="IPR036866">
    <property type="entry name" value="RibonucZ/Hydroxyglut_hydro"/>
</dbReference>
<proteinExistence type="predicted"/>
<reference evidence="3 4" key="1">
    <citation type="submission" date="2017-03" db="EMBL/GenBank/DDBJ databases">
        <title>WGS assembly of Porphyra umbilicalis.</title>
        <authorList>
            <person name="Brawley S.H."/>
            <person name="Blouin N.A."/>
            <person name="Ficko-Blean E."/>
            <person name="Wheeler G.L."/>
            <person name="Lohr M."/>
            <person name="Goodson H.V."/>
            <person name="Jenkins J.W."/>
            <person name="Blaby-Haas C.E."/>
            <person name="Helliwell K.E."/>
            <person name="Chan C."/>
            <person name="Marriage T."/>
            <person name="Bhattacharya D."/>
            <person name="Klein A.S."/>
            <person name="Badis Y."/>
            <person name="Brodie J."/>
            <person name="Cao Y."/>
            <person name="Collen J."/>
            <person name="Dittami S.M."/>
            <person name="Gachon C.M."/>
            <person name="Green B.R."/>
            <person name="Karpowicz S."/>
            <person name="Kim J.W."/>
            <person name="Kudahl U."/>
            <person name="Lin S."/>
            <person name="Michel G."/>
            <person name="Mittag M."/>
            <person name="Olson B.J."/>
            <person name="Pangilinan J."/>
            <person name="Peng Y."/>
            <person name="Qiu H."/>
            <person name="Shu S."/>
            <person name="Singer J.T."/>
            <person name="Smith A.G."/>
            <person name="Sprecher B.N."/>
            <person name="Wagner V."/>
            <person name="Wang W."/>
            <person name="Wang Z.-Y."/>
            <person name="Yan J."/>
            <person name="Yarish C."/>
            <person name="Zoeuner-Riek S."/>
            <person name="Zhuang Y."/>
            <person name="Zou Y."/>
            <person name="Lindquist E.A."/>
            <person name="Grimwood J."/>
            <person name="Barry K."/>
            <person name="Rokhsar D.S."/>
            <person name="Schmutz J."/>
            <person name="Stiller J.W."/>
            <person name="Grossman A.R."/>
            <person name="Prochnik S.E."/>
        </authorList>
    </citation>
    <scope>NUCLEOTIDE SEQUENCE [LARGE SCALE GENOMIC DNA]</scope>
    <source>
        <strain evidence="3">4086291</strain>
    </source>
</reference>
<accession>A0A1X6NLA0</accession>
<dbReference type="OrthoDB" id="17458at2759"/>
<dbReference type="Gene3D" id="3.60.15.10">
    <property type="entry name" value="Ribonuclease Z/Hydroxyacylglutathione hydrolase-like"/>
    <property type="match status" value="1"/>
</dbReference>
<feature type="region of interest" description="Disordered" evidence="1">
    <location>
        <begin position="1"/>
        <end position="37"/>
    </location>
</feature>
<dbReference type="Gene3D" id="3.30.70.20">
    <property type="match status" value="1"/>
</dbReference>
<evidence type="ECO:0000259" key="2">
    <source>
        <dbReference type="SMART" id="SM00849"/>
    </source>
</evidence>
<evidence type="ECO:0000256" key="1">
    <source>
        <dbReference type="SAM" id="MobiDB-lite"/>
    </source>
</evidence>
<organism evidence="3 4">
    <name type="scientific">Porphyra umbilicalis</name>
    <name type="common">Purple laver</name>
    <name type="synonym">Red alga</name>
    <dbReference type="NCBI Taxonomy" id="2786"/>
    <lineage>
        <taxon>Eukaryota</taxon>
        <taxon>Rhodophyta</taxon>
        <taxon>Bangiophyceae</taxon>
        <taxon>Bangiales</taxon>
        <taxon>Bangiaceae</taxon>
        <taxon>Porphyra</taxon>
    </lineage>
</organism>